<dbReference type="InterPro" id="IPR036857">
    <property type="entry name" value="Thyroglobulin_1_sf"/>
</dbReference>
<dbReference type="SMART" id="SM00211">
    <property type="entry name" value="TY"/>
    <property type="match status" value="2"/>
</dbReference>
<reference evidence="7" key="3">
    <citation type="submission" date="2025-09" db="UniProtKB">
        <authorList>
            <consortium name="Ensembl"/>
        </authorList>
    </citation>
    <scope>IDENTIFICATION</scope>
    <source>
        <strain evidence="7">Hd-rR</strain>
    </source>
</reference>
<dbReference type="AlphaFoldDB" id="A0A3B3I1X1"/>
<dbReference type="GeneTree" id="ENSGT00940000177230"/>
<evidence type="ECO:0000256" key="5">
    <source>
        <dbReference type="PROSITE-ProRule" id="PRU00500"/>
    </source>
</evidence>
<dbReference type="GO" id="GO:0007160">
    <property type="term" value="P:cell-matrix adhesion"/>
    <property type="evidence" value="ECO:0000318"/>
    <property type="project" value="GO_Central"/>
</dbReference>
<dbReference type="GO" id="GO:0005604">
    <property type="term" value="C:basement membrane"/>
    <property type="evidence" value="ECO:0000318"/>
    <property type="project" value="GO_Central"/>
</dbReference>
<dbReference type="InterPro" id="IPR051950">
    <property type="entry name" value="Dev_reg/Prot_inhib"/>
</dbReference>
<dbReference type="STRING" id="8090.ENSORLP00000037817"/>
<comment type="subcellular location">
    <subcellularLocation>
        <location evidence="1">Secreted</location>
    </subcellularLocation>
</comment>
<evidence type="ECO:0000256" key="4">
    <source>
        <dbReference type="ARBA" id="ARBA00023157"/>
    </source>
</evidence>
<dbReference type="SUPFAM" id="SSF57610">
    <property type="entry name" value="Thyroglobulin type-1 domain"/>
    <property type="match status" value="2"/>
</dbReference>
<dbReference type="PROSITE" id="PS00484">
    <property type="entry name" value="THYROGLOBULIN_1_1"/>
    <property type="match status" value="1"/>
</dbReference>
<organism evidence="7 8">
    <name type="scientific">Oryzias latipes</name>
    <name type="common">Japanese rice fish</name>
    <name type="synonym">Japanese killifish</name>
    <dbReference type="NCBI Taxonomy" id="8090"/>
    <lineage>
        <taxon>Eukaryota</taxon>
        <taxon>Metazoa</taxon>
        <taxon>Chordata</taxon>
        <taxon>Craniata</taxon>
        <taxon>Vertebrata</taxon>
        <taxon>Euteleostomi</taxon>
        <taxon>Actinopterygii</taxon>
        <taxon>Neopterygii</taxon>
        <taxon>Teleostei</taxon>
        <taxon>Neoteleostei</taxon>
        <taxon>Acanthomorphata</taxon>
        <taxon>Ovalentaria</taxon>
        <taxon>Atherinomorphae</taxon>
        <taxon>Beloniformes</taxon>
        <taxon>Adrianichthyidae</taxon>
        <taxon>Oryziinae</taxon>
        <taxon>Oryzias</taxon>
    </lineage>
</organism>
<dbReference type="Ensembl" id="ENSORLT00000046650.1">
    <property type="protein sequence ID" value="ENSORLP00000037817.1"/>
    <property type="gene ID" value="ENSORLG00000030206.1"/>
</dbReference>
<dbReference type="Gene3D" id="4.10.800.10">
    <property type="entry name" value="Thyroglobulin type-1"/>
    <property type="match status" value="2"/>
</dbReference>
<dbReference type="Pfam" id="PF00086">
    <property type="entry name" value="Thyroglobulin_1"/>
    <property type="match status" value="2"/>
</dbReference>
<feature type="disulfide bond" evidence="5">
    <location>
        <begin position="80"/>
        <end position="100"/>
    </location>
</feature>
<dbReference type="Proteomes" id="UP000001038">
    <property type="component" value="Chromosome 16"/>
</dbReference>
<feature type="domain" description="Thyroglobulin type-1" evidence="6">
    <location>
        <begin position="112"/>
        <end position="161"/>
    </location>
</feature>
<keyword evidence="8" id="KW-1185">Reference proteome</keyword>
<sequence>MHGCLCSGFRKLSRPSATSGRFSRWFPLIVFVRTAKAESPSPCEEERRAALETSSVFVPTCERGGSYSFTQCQQGGQCWCVDPSGREVPGTRQLGGPLACGEKNHPLIANMAAGLQRRQCGPDGSFAPLQCDVTSCWCVTEYGQEVVGTRTPQLTGVTPSKMIRRRGHVT</sequence>
<dbReference type="PANTHER" id="PTHR12352:SF3">
    <property type="entry name" value="NIDOGEN-2"/>
    <property type="match status" value="1"/>
</dbReference>
<evidence type="ECO:0000313" key="8">
    <source>
        <dbReference type="Proteomes" id="UP000001038"/>
    </source>
</evidence>
<reference evidence="7" key="2">
    <citation type="submission" date="2025-08" db="UniProtKB">
        <authorList>
            <consortium name="Ensembl"/>
        </authorList>
    </citation>
    <scope>IDENTIFICATION</scope>
    <source>
        <strain evidence="7">Hd-rR</strain>
    </source>
</reference>
<keyword evidence="4 5" id="KW-1015">Disulfide bond</keyword>
<evidence type="ECO:0000313" key="7">
    <source>
        <dbReference type="Ensembl" id="ENSORLP00000037817.1"/>
    </source>
</evidence>
<evidence type="ECO:0000256" key="3">
    <source>
        <dbReference type="ARBA" id="ARBA00022737"/>
    </source>
</evidence>
<evidence type="ECO:0000256" key="2">
    <source>
        <dbReference type="ARBA" id="ARBA00022525"/>
    </source>
</evidence>
<dbReference type="PROSITE" id="PS51162">
    <property type="entry name" value="THYROGLOBULIN_1_2"/>
    <property type="match status" value="2"/>
</dbReference>
<keyword evidence="2" id="KW-0964">Secreted</keyword>
<comment type="caution">
    <text evidence="5">Lacks conserved residue(s) required for the propagation of feature annotation.</text>
</comment>
<dbReference type="PANTHER" id="PTHR12352">
    <property type="entry name" value="SECRETED MODULAR CALCIUM-BINDING PROTEIN"/>
    <property type="match status" value="1"/>
</dbReference>
<dbReference type="Bgee" id="ENSORLG00000030206">
    <property type="expression patterns" value="Expressed in sexually immature organism and 4 other cell types or tissues"/>
</dbReference>
<keyword evidence="3" id="KW-0677">Repeat</keyword>
<dbReference type="CDD" id="cd00191">
    <property type="entry name" value="TY"/>
    <property type="match status" value="2"/>
</dbReference>
<dbReference type="InParanoid" id="A0A3B3I1X1"/>
<dbReference type="GO" id="GO:0005615">
    <property type="term" value="C:extracellular space"/>
    <property type="evidence" value="ECO:0000318"/>
    <property type="project" value="GO_Central"/>
</dbReference>
<proteinExistence type="predicted"/>
<feature type="domain" description="Thyroglobulin type-1" evidence="6">
    <location>
        <begin position="40"/>
        <end position="100"/>
    </location>
</feature>
<reference evidence="7 8" key="1">
    <citation type="journal article" date="2007" name="Nature">
        <title>The medaka draft genome and insights into vertebrate genome evolution.</title>
        <authorList>
            <person name="Kasahara M."/>
            <person name="Naruse K."/>
            <person name="Sasaki S."/>
            <person name="Nakatani Y."/>
            <person name="Qu W."/>
            <person name="Ahsan B."/>
            <person name="Yamada T."/>
            <person name="Nagayasu Y."/>
            <person name="Doi K."/>
            <person name="Kasai Y."/>
            <person name="Jindo T."/>
            <person name="Kobayashi D."/>
            <person name="Shimada A."/>
            <person name="Toyoda A."/>
            <person name="Kuroki Y."/>
            <person name="Fujiyama A."/>
            <person name="Sasaki T."/>
            <person name="Shimizu A."/>
            <person name="Asakawa S."/>
            <person name="Shimizu N."/>
            <person name="Hashimoto S."/>
            <person name="Yang J."/>
            <person name="Lee Y."/>
            <person name="Matsushima K."/>
            <person name="Sugano S."/>
            <person name="Sakaizumi M."/>
            <person name="Narita T."/>
            <person name="Ohishi K."/>
            <person name="Haga S."/>
            <person name="Ohta F."/>
            <person name="Nomoto H."/>
            <person name="Nogata K."/>
            <person name="Morishita T."/>
            <person name="Endo T."/>
            <person name="Shin-I T."/>
            <person name="Takeda H."/>
            <person name="Morishita S."/>
            <person name="Kohara Y."/>
        </authorList>
    </citation>
    <scope>NUCLEOTIDE SEQUENCE [LARGE SCALE GENOMIC DNA]</scope>
    <source>
        <strain evidence="7 8">Hd-rR</strain>
    </source>
</reference>
<protein>
    <recommendedName>
        <fullName evidence="6">Thyroglobulin type-1 domain-containing protein</fullName>
    </recommendedName>
</protein>
<dbReference type="InterPro" id="IPR000716">
    <property type="entry name" value="Thyroglobulin_1"/>
</dbReference>
<accession>A0A3B3I1X1</accession>
<name>A0A3B3I1X1_ORYLA</name>
<evidence type="ECO:0000259" key="6">
    <source>
        <dbReference type="PROSITE" id="PS51162"/>
    </source>
</evidence>
<evidence type="ECO:0000256" key="1">
    <source>
        <dbReference type="ARBA" id="ARBA00004613"/>
    </source>
</evidence>